<accession>A0A7Y7YH95</accession>
<organism evidence="1 2">
    <name type="scientific">Pseudomonas gingeri</name>
    <dbReference type="NCBI Taxonomy" id="117681"/>
    <lineage>
        <taxon>Bacteria</taxon>
        <taxon>Pseudomonadati</taxon>
        <taxon>Pseudomonadota</taxon>
        <taxon>Gammaproteobacteria</taxon>
        <taxon>Pseudomonadales</taxon>
        <taxon>Pseudomonadaceae</taxon>
        <taxon>Pseudomonas</taxon>
    </lineage>
</organism>
<proteinExistence type="predicted"/>
<dbReference type="AlphaFoldDB" id="A0A7Y7YH95"/>
<dbReference type="EMBL" id="JACAQD010000042">
    <property type="protein sequence ID" value="NWC36497.1"/>
    <property type="molecule type" value="Genomic_DNA"/>
</dbReference>
<sequence length="143" mass="16966">MATVKVSDFFKQTVARWHDYYVDFYNYKLWGDQPAIFGRDAPLDLVDIHHIHLSGNETVTRRWQRLDTFYRTNLTNDPDNDYWLVYAFDEYKPNGGEYLLLTVLGPDAHSRETWGSLLRNMEHEIVTPWIQGRISYPEPDEHA</sequence>
<evidence type="ECO:0000313" key="2">
    <source>
        <dbReference type="Proteomes" id="UP000520592"/>
    </source>
</evidence>
<dbReference type="Proteomes" id="UP000520592">
    <property type="component" value="Unassembled WGS sequence"/>
</dbReference>
<name>A0A7Y7YH95_9PSED</name>
<protein>
    <submittedName>
        <fullName evidence="1">Type II toxin-antitoxin system YafO family toxin</fullName>
    </submittedName>
</protein>
<reference evidence="1 2" key="1">
    <citation type="submission" date="2020-04" db="EMBL/GenBank/DDBJ databases">
        <title>Molecular characterization of pseudomonads from Agaricus bisporus reveal novel blotch 2 pathogens in Western Europe.</title>
        <authorList>
            <person name="Taparia T."/>
            <person name="Krijger M."/>
            <person name="Haynes E."/>
            <person name="Elpinstone J.G."/>
            <person name="Noble R."/>
            <person name="Van Der Wolf J."/>
        </authorList>
    </citation>
    <scope>NUCLEOTIDE SEQUENCE [LARGE SCALE GENOMIC DNA]</scope>
    <source>
        <strain evidence="1 2">IPO3737</strain>
    </source>
</reference>
<dbReference type="InterPro" id="IPR020353">
    <property type="entry name" value="Toxin_YafO"/>
</dbReference>
<dbReference type="Pfam" id="PF13957">
    <property type="entry name" value="YafO_toxin"/>
    <property type="match status" value="1"/>
</dbReference>
<evidence type="ECO:0000313" key="1">
    <source>
        <dbReference type="EMBL" id="NWC36497.1"/>
    </source>
</evidence>
<comment type="caution">
    <text evidence="1">The sequence shown here is derived from an EMBL/GenBank/DDBJ whole genome shotgun (WGS) entry which is preliminary data.</text>
</comment>
<gene>
    <name evidence="1" type="ORF">HX876_29460</name>
</gene>
<dbReference type="RefSeq" id="WP_177060615.1">
    <property type="nucleotide sequence ID" value="NZ_JACAPS010000034.1"/>
</dbReference>